<proteinExistence type="predicted"/>
<gene>
    <name evidence="1" type="ORF">PBRASI_LOCUS3639</name>
</gene>
<comment type="caution">
    <text evidence="1">The sequence shown here is derived from an EMBL/GenBank/DDBJ whole genome shotgun (WGS) entry which is preliminary data.</text>
</comment>
<keyword evidence="2" id="KW-1185">Reference proteome</keyword>
<sequence length="201" mass="22843">MSLRCFCSFNNLTKKQKLSIHEDVYAYFAHATREKAKCQKITKSLLRLVLITSMVPGQGMDPLIQIPSTYRPTTYTPISQRHHSQSQRSSQLFKGLAFWGQFGKLWAKSESITRSKSYLMNHAYWVCGAAVPLSSSCSSQTLARQAVIQYYHILSDALVLYYNDKLSSFTFDENHLIRSSFRSIDETIHSSGVILAELSTL</sequence>
<dbReference type="AlphaFoldDB" id="A0A9N9FBC7"/>
<dbReference type="EMBL" id="CAJVPI010000335">
    <property type="protein sequence ID" value="CAG8521303.1"/>
    <property type="molecule type" value="Genomic_DNA"/>
</dbReference>
<evidence type="ECO:0000313" key="2">
    <source>
        <dbReference type="Proteomes" id="UP000789739"/>
    </source>
</evidence>
<name>A0A9N9FBC7_9GLOM</name>
<reference evidence="1" key="1">
    <citation type="submission" date="2021-06" db="EMBL/GenBank/DDBJ databases">
        <authorList>
            <person name="Kallberg Y."/>
            <person name="Tangrot J."/>
            <person name="Rosling A."/>
        </authorList>
    </citation>
    <scope>NUCLEOTIDE SEQUENCE</scope>
    <source>
        <strain evidence="1">BR232B</strain>
    </source>
</reference>
<accession>A0A9N9FBC7</accession>
<evidence type="ECO:0000313" key="1">
    <source>
        <dbReference type="EMBL" id="CAG8521303.1"/>
    </source>
</evidence>
<organism evidence="1 2">
    <name type="scientific">Paraglomus brasilianum</name>
    <dbReference type="NCBI Taxonomy" id="144538"/>
    <lineage>
        <taxon>Eukaryota</taxon>
        <taxon>Fungi</taxon>
        <taxon>Fungi incertae sedis</taxon>
        <taxon>Mucoromycota</taxon>
        <taxon>Glomeromycotina</taxon>
        <taxon>Glomeromycetes</taxon>
        <taxon>Paraglomerales</taxon>
        <taxon>Paraglomeraceae</taxon>
        <taxon>Paraglomus</taxon>
    </lineage>
</organism>
<protein>
    <submittedName>
        <fullName evidence="1">4639_t:CDS:1</fullName>
    </submittedName>
</protein>
<dbReference type="Proteomes" id="UP000789739">
    <property type="component" value="Unassembled WGS sequence"/>
</dbReference>